<keyword evidence="2 3" id="KW-0040">ANK repeat</keyword>
<dbReference type="PROSITE" id="PS50088">
    <property type="entry name" value="ANK_REPEAT"/>
    <property type="match status" value="4"/>
</dbReference>
<keyword evidence="1" id="KW-0677">Repeat</keyword>
<feature type="repeat" description="ANK" evidence="3">
    <location>
        <begin position="173"/>
        <end position="205"/>
    </location>
</feature>
<evidence type="ECO:0000256" key="3">
    <source>
        <dbReference type="PROSITE-ProRule" id="PRU00023"/>
    </source>
</evidence>
<dbReference type="Pfam" id="PF12796">
    <property type="entry name" value="Ank_2"/>
    <property type="match status" value="1"/>
</dbReference>
<dbReference type="EMBL" id="ML978136">
    <property type="protein sequence ID" value="KAF2093935.1"/>
    <property type="molecule type" value="Genomic_DNA"/>
</dbReference>
<dbReference type="PRINTS" id="PR01415">
    <property type="entry name" value="ANKYRIN"/>
</dbReference>
<dbReference type="InterPro" id="IPR001810">
    <property type="entry name" value="F-box_dom"/>
</dbReference>
<evidence type="ECO:0000256" key="1">
    <source>
        <dbReference type="ARBA" id="ARBA00022737"/>
    </source>
</evidence>
<dbReference type="SUPFAM" id="SSF48403">
    <property type="entry name" value="Ankyrin repeat"/>
    <property type="match status" value="1"/>
</dbReference>
<evidence type="ECO:0000259" key="4">
    <source>
        <dbReference type="PROSITE" id="PS50181"/>
    </source>
</evidence>
<evidence type="ECO:0000313" key="6">
    <source>
        <dbReference type="Proteomes" id="UP000799772"/>
    </source>
</evidence>
<gene>
    <name evidence="5" type="ORF">NA57DRAFT_80940</name>
</gene>
<comment type="caution">
    <text evidence="5">The sequence shown here is derived from an EMBL/GenBank/DDBJ whole genome shotgun (WGS) entry which is preliminary data.</text>
</comment>
<evidence type="ECO:0000256" key="2">
    <source>
        <dbReference type="ARBA" id="ARBA00023043"/>
    </source>
</evidence>
<dbReference type="Proteomes" id="UP000799772">
    <property type="component" value="Unassembled WGS sequence"/>
</dbReference>
<protein>
    <submittedName>
        <fullName evidence="5">Ankyrin</fullName>
    </submittedName>
</protein>
<dbReference type="PROSITE" id="PS50297">
    <property type="entry name" value="ANK_REP_REGION"/>
    <property type="match status" value="3"/>
</dbReference>
<dbReference type="InterPro" id="IPR036770">
    <property type="entry name" value="Ankyrin_rpt-contain_sf"/>
</dbReference>
<dbReference type="PROSITE" id="PS50181">
    <property type="entry name" value="FBOX"/>
    <property type="match status" value="1"/>
</dbReference>
<dbReference type="OrthoDB" id="539213at2759"/>
<dbReference type="Pfam" id="PF00646">
    <property type="entry name" value="F-box"/>
    <property type="match status" value="1"/>
</dbReference>
<feature type="repeat" description="ANK" evidence="3">
    <location>
        <begin position="107"/>
        <end position="139"/>
    </location>
</feature>
<organism evidence="5 6">
    <name type="scientific">Rhizodiscina lignyota</name>
    <dbReference type="NCBI Taxonomy" id="1504668"/>
    <lineage>
        <taxon>Eukaryota</taxon>
        <taxon>Fungi</taxon>
        <taxon>Dikarya</taxon>
        <taxon>Ascomycota</taxon>
        <taxon>Pezizomycotina</taxon>
        <taxon>Dothideomycetes</taxon>
        <taxon>Pleosporomycetidae</taxon>
        <taxon>Aulographales</taxon>
        <taxon>Rhizodiscinaceae</taxon>
        <taxon>Rhizodiscina</taxon>
    </lineage>
</organism>
<dbReference type="Pfam" id="PF00023">
    <property type="entry name" value="Ank"/>
    <property type="match status" value="1"/>
</dbReference>
<accession>A0A9P4I2S6</accession>
<dbReference type="AlphaFoldDB" id="A0A9P4I2S6"/>
<dbReference type="SMART" id="SM00248">
    <property type="entry name" value="ANK"/>
    <property type="match status" value="4"/>
</dbReference>
<feature type="repeat" description="ANK" evidence="3">
    <location>
        <begin position="140"/>
        <end position="172"/>
    </location>
</feature>
<dbReference type="InterPro" id="IPR002110">
    <property type="entry name" value="Ankyrin_rpt"/>
</dbReference>
<keyword evidence="6" id="KW-1185">Reference proteome</keyword>
<dbReference type="PANTHER" id="PTHR24171">
    <property type="entry name" value="ANKYRIN REPEAT DOMAIN-CONTAINING PROTEIN 39-RELATED"/>
    <property type="match status" value="1"/>
</dbReference>
<dbReference type="Gene3D" id="1.25.40.20">
    <property type="entry name" value="Ankyrin repeat-containing domain"/>
    <property type="match status" value="3"/>
</dbReference>
<evidence type="ECO:0000313" key="5">
    <source>
        <dbReference type="EMBL" id="KAF2093935.1"/>
    </source>
</evidence>
<reference evidence="5" key="1">
    <citation type="journal article" date="2020" name="Stud. Mycol.">
        <title>101 Dothideomycetes genomes: a test case for predicting lifestyles and emergence of pathogens.</title>
        <authorList>
            <person name="Haridas S."/>
            <person name="Albert R."/>
            <person name="Binder M."/>
            <person name="Bloem J."/>
            <person name="Labutti K."/>
            <person name="Salamov A."/>
            <person name="Andreopoulos B."/>
            <person name="Baker S."/>
            <person name="Barry K."/>
            <person name="Bills G."/>
            <person name="Bluhm B."/>
            <person name="Cannon C."/>
            <person name="Castanera R."/>
            <person name="Culley D."/>
            <person name="Daum C."/>
            <person name="Ezra D."/>
            <person name="Gonzalez J."/>
            <person name="Henrissat B."/>
            <person name="Kuo A."/>
            <person name="Liang C."/>
            <person name="Lipzen A."/>
            <person name="Lutzoni F."/>
            <person name="Magnuson J."/>
            <person name="Mondo S."/>
            <person name="Nolan M."/>
            <person name="Ohm R."/>
            <person name="Pangilinan J."/>
            <person name="Park H.-J."/>
            <person name="Ramirez L."/>
            <person name="Alfaro M."/>
            <person name="Sun H."/>
            <person name="Tritt A."/>
            <person name="Yoshinaga Y."/>
            <person name="Zwiers L.-H."/>
            <person name="Turgeon B."/>
            <person name="Goodwin S."/>
            <person name="Spatafora J."/>
            <person name="Crous P."/>
            <person name="Grigoriev I."/>
        </authorList>
    </citation>
    <scope>NUCLEOTIDE SEQUENCE</scope>
    <source>
        <strain evidence="5">CBS 133067</strain>
    </source>
</reference>
<name>A0A9P4I2S6_9PEZI</name>
<feature type="domain" description="F-box" evidence="4">
    <location>
        <begin position="20"/>
        <end position="65"/>
    </location>
</feature>
<feature type="repeat" description="ANK" evidence="3">
    <location>
        <begin position="72"/>
        <end position="104"/>
    </location>
</feature>
<proteinExistence type="predicted"/>
<sequence>MPRFKGEHSHSYSQEKALNKITLDTLPYDILDLLALHMNKSNLLNLRYVSRRFNAIFIWHIFRELIREIRDENKTHLHNAIAKCHHGTIENLLGAGAPVNSTNRAQNDELPLHVAARNNCIFAIRELLRYGATIDAQNRHGWTPLQLAARYGHIQTLRELVAADANVNQRGFHGWTALHYSIRSGHADVTKALLEAGANQEIRDNDGRTATDGMKGFKL</sequence>